<evidence type="ECO:0000256" key="4">
    <source>
        <dbReference type="ARBA" id="ARBA00022840"/>
    </source>
</evidence>
<organism evidence="7 8">
    <name type="scientific">Gordonia insulae</name>
    <dbReference type="NCBI Taxonomy" id="2420509"/>
    <lineage>
        <taxon>Bacteria</taxon>
        <taxon>Bacillati</taxon>
        <taxon>Actinomycetota</taxon>
        <taxon>Actinomycetes</taxon>
        <taxon>Mycobacteriales</taxon>
        <taxon>Gordoniaceae</taxon>
        <taxon>Gordonia</taxon>
    </lineage>
</organism>
<keyword evidence="4 7" id="KW-0067">ATP-binding</keyword>
<dbReference type="RefSeq" id="WP_124708163.1">
    <property type="nucleotide sequence ID" value="NZ_CP033972.1"/>
</dbReference>
<dbReference type="EMBL" id="CP033972">
    <property type="protein sequence ID" value="AZG45463.1"/>
    <property type="molecule type" value="Genomic_DNA"/>
</dbReference>
<keyword evidence="3" id="KW-0547">Nucleotide-binding</keyword>
<evidence type="ECO:0000259" key="6">
    <source>
        <dbReference type="PROSITE" id="PS50893"/>
    </source>
</evidence>
<evidence type="ECO:0000313" key="8">
    <source>
        <dbReference type="Proteomes" id="UP000271469"/>
    </source>
</evidence>
<dbReference type="SUPFAM" id="SSF52540">
    <property type="entry name" value="P-loop containing nucleoside triphosphate hydrolases"/>
    <property type="match status" value="1"/>
</dbReference>
<evidence type="ECO:0000256" key="5">
    <source>
        <dbReference type="ARBA" id="ARBA00022970"/>
    </source>
</evidence>
<dbReference type="AlphaFoldDB" id="A0A3G8JKE0"/>
<comment type="similarity">
    <text evidence="1">Belongs to the ABC transporter superfamily.</text>
</comment>
<dbReference type="GO" id="GO:0015807">
    <property type="term" value="P:L-amino acid transport"/>
    <property type="evidence" value="ECO:0007669"/>
    <property type="project" value="TreeGrafter"/>
</dbReference>
<reference evidence="7 8" key="1">
    <citation type="submission" date="2018-11" db="EMBL/GenBank/DDBJ databases">
        <title>Gordonia insulae sp. nov., isolated from an island soil.</title>
        <authorList>
            <person name="Kim Y.S."/>
            <person name="Kim S.B."/>
        </authorList>
    </citation>
    <scope>NUCLEOTIDE SEQUENCE [LARGE SCALE GENOMIC DNA]</scope>
    <source>
        <strain evidence="7 8">MMS17-SY073</strain>
    </source>
</reference>
<dbReference type="InterPro" id="IPR003439">
    <property type="entry name" value="ABC_transporter-like_ATP-bd"/>
</dbReference>
<dbReference type="GO" id="GO:0015658">
    <property type="term" value="F:branched-chain amino acid transmembrane transporter activity"/>
    <property type="evidence" value="ECO:0007669"/>
    <property type="project" value="TreeGrafter"/>
</dbReference>
<evidence type="ECO:0000256" key="1">
    <source>
        <dbReference type="ARBA" id="ARBA00005417"/>
    </source>
</evidence>
<keyword evidence="8" id="KW-1185">Reference proteome</keyword>
<gene>
    <name evidence="7" type="primary">livF_3</name>
    <name evidence="7" type="ORF">D7316_02059</name>
</gene>
<sequence>MTSIIAACDLEVGYGPIPVLHGLELEVNAGEVVALLGPNGSGKTTTLMALAGALSPSRGEVRWKGEVAHLPLYQRTRHGLSIVTEERSVVMSLTARQNLRLARVDPEAVVVDYPELADHLDRKAGLLSGGQQQILTLARALARRPDALLADELSLGLAPQITSRLLTAVRSAADSGMAVLLVEQHVRKALQVADRVYVLRQGRIDWSGTAAQALANQSRIESSYLGGNTSTATTP</sequence>
<dbReference type="InterPro" id="IPR027417">
    <property type="entry name" value="P-loop_NTPase"/>
</dbReference>
<dbReference type="PANTHER" id="PTHR43820:SF4">
    <property type="entry name" value="HIGH-AFFINITY BRANCHED-CHAIN AMINO ACID TRANSPORT ATP-BINDING PROTEIN LIVF"/>
    <property type="match status" value="1"/>
</dbReference>
<dbReference type="OrthoDB" id="9776369at2"/>
<dbReference type="Pfam" id="PF00005">
    <property type="entry name" value="ABC_tran"/>
    <property type="match status" value="1"/>
</dbReference>
<feature type="domain" description="ABC transporter" evidence="6">
    <location>
        <begin position="5"/>
        <end position="226"/>
    </location>
</feature>
<evidence type="ECO:0000313" key="7">
    <source>
        <dbReference type="EMBL" id="AZG45463.1"/>
    </source>
</evidence>
<dbReference type="GO" id="GO:0005524">
    <property type="term" value="F:ATP binding"/>
    <property type="evidence" value="ECO:0007669"/>
    <property type="project" value="UniProtKB-KW"/>
</dbReference>
<dbReference type="PANTHER" id="PTHR43820">
    <property type="entry name" value="HIGH-AFFINITY BRANCHED-CHAIN AMINO ACID TRANSPORT ATP-BINDING PROTEIN LIVF"/>
    <property type="match status" value="1"/>
</dbReference>
<dbReference type="Gene3D" id="3.40.50.300">
    <property type="entry name" value="P-loop containing nucleotide triphosphate hydrolases"/>
    <property type="match status" value="1"/>
</dbReference>
<dbReference type="PROSITE" id="PS50893">
    <property type="entry name" value="ABC_TRANSPORTER_2"/>
    <property type="match status" value="1"/>
</dbReference>
<accession>A0A3G8JKE0</accession>
<evidence type="ECO:0000256" key="3">
    <source>
        <dbReference type="ARBA" id="ARBA00022741"/>
    </source>
</evidence>
<dbReference type="Proteomes" id="UP000271469">
    <property type="component" value="Chromosome"/>
</dbReference>
<dbReference type="GO" id="GO:0016887">
    <property type="term" value="F:ATP hydrolysis activity"/>
    <property type="evidence" value="ECO:0007669"/>
    <property type="project" value="InterPro"/>
</dbReference>
<dbReference type="InterPro" id="IPR003593">
    <property type="entry name" value="AAA+_ATPase"/>
</dbReference>
<protein>
    <submittedName>
        <fullName evidence="7">High-affinity branched-chain amino acid transport ATP-binding protein LivF</fullName>
    </submittedName>
</protein>
<dbReference type="KEGG" id="gom:D7316_02059"/>
<dbReference type="SMART" id="SM00382">
    <property type="entry name" value="AAA"/>
    <property type="match status" value="1"/>
</dbReference>
<keyword evidence="5" id="KW-0029">Amino-acid transport</keyword>
<dbReference type="InterPro" id="IPR052156">
    <property type="entry name" value="BCAA_Transport_ATP-bd_LivF"/>
</dbReference>
<keyword evidence="2" id="KW-0813">Transport</keyword>
<proteinExistence type="inferred from homology"/>
<name>A0A3G8JKE0_9ACTN</name>
<evidence type="ECO:0000256" key="2">
    <source>
        <dbReference type="ARBA" id="ARBA00022448"/>
    </source>
</evidence>